<dbReference type="PANTHER" id="PTHR30055">
    <property type="entry name" value="HTH-TYPE TRANSCRIPTIONAL REGULATOR RUTR"/>
    <property type="match status" value="1"/>
</dbReference>
<dbReference type="AlphaFoldDB" id="A0A9Q9IDX7"/>
<evidence type="ECO:0000256" key="4">
    <source>
        <dbReference type="PROSITE-ProRule" id="PRU00335"/>
    </source>
</evidence>
<dbReference type="OrthoDB" id="9795011at2"/>
<dbReference type="InterPro" id="IPR050109">
    <property type="entry name" value="HTH-type_TetR-like_transc_reg"/>
</dbReference>
<organism evidence="6 7">
    <name type="scientific">Dactylosporangium aurantiacum</name>
    <dbReference type="NCBI Taxonomy" id="35754"/>
    <lineage>
        <taxon>Bacteria</taxon>
        <taxon>Bacillati</taxon>
        <taxon>Actinomycetota</taxon>
        <taxon>Actinomycetes</taxon>
        <taxon>Micromonosporales</taxon>
        <taxon>Micromonosporaceae</taxon>
        <taxon>Dactylosporangium</taxon>
    </lineage>
</organism>
<dbReference type="Pfam" id="PF00440">
    <property type="entry name" value="TetR_N"/>
    <property type="match status" value="1"/>
</dbReference>
<evidence type="ECO:0000256" key="1">
    <source>
        <dbReference type="ARBA" id="ARBA00023015"/>
    </source>
</evidence>
<name>A0A9Q9IDX7_9ACTN</name>
<evidence type="ECO:0000256" key="2">
    <source>
        <dbReference type="ARBA" id="ARBA00023125"/>
    </source>
</evidence>
<dbReference type="RefSeq" id="WP_033364480.1">
    <property type="nucleotide sequence ID" value="NZ_CP073767.1"/>
</dbReference>
<dbReference type="InterPro" id="IPR009057">
    <property type="entry name" value="Homeodomain-like_sf"/>
</dbReference>
<dbReference type="Gene3D" id="1.10.357.10">
    <property type="entry name" value="Tetracycline Repressor, domain 2"/>
    <property type="match status" value="1"/>
</dbReference>
<dbReference type="GO" id="GO:0003700">
    <property type="term" value="F:DNA-binding transcription factor activity"/>
    <property type="evidence" value="ECO:0007669"/>
    <property type="project" value="TreeGrafter"/>
</dbReference>
<sequence length="109" mass="11873">MERPLRADASDDRARILAVARAAFAADGPDVSMREIARRAEVGVSTVYRRFPTKEALLAEAFAEPLALCSAVVEEGLATADPWQGLSLVIEQLMQVHAVDRGFSGRFRS</sequence>
<dbReference type="EMBL" id="CP073767">
    <property type="protein sequence ID" value="UWZ51418.1"/>
    <property type="molecule type" value="Genomic_DNA"/>
</dbReference>
<gene>
    <name evidence="6" type="ORF">Daura_32295</name>
</gene>
<dbReference type="Proteomes" id="UP001058003">
    <property type="component" value="Chromosome"/>
</dbReference>
<dbReference type="PRINTS" id="PR00455">
    <property type="entry name" value="HTHTETR"/>
</dbReference>
<dbReference type="SUPFAM" id="SSF46689">
    <property type="entry name" value="Homeodomain-like"/>
    <property type="match status" value="1"/>
</dbReference>
<keyword evidence="3" id="KW-0804">Transcription</keyword>
<feature type="domain" description="HTH tetR-type" evidence="5">
    <location>
        <begin position="10"/>
        <end position="69"/>
    </location>
</feature>
<evidence type="ECO:0000259" key="5">
    <source>
        <dbReference type="PROSITE" id="PS50977"/>
    </source>
</evidence>
<keyword evidence="2 4" id="KW-0238">DNA-binding</keyword>
<proteinExistence type="predicted"/>
<evidence type="ECO:0000313" key="6">
    <source>
        <dbReference type="EMBL" id="UWZ51418.1"/>
    </source>
</evidence>
<protein>
    <submittedName>
        <fullName evidence="6">TetR/AcrR family transcriptional regulator</fullName>
    </submittedName>
</protein>
<reference evidence="6" key="1">
    <citation type="submission" date="2021-04" db="EMBL/GenBank/DDBJ databases">
        <title>Dactylosporangium aurantiacum NRRL B-8018 full assembly.</title>
        <authorList>
            <person name="Hartkoorn R.C."/>
            <person name="Beaudoing E."/>
            <person name="Hot D."/>
        </authorList>
    </citation>
    <scope>NUCLEOTIDE SEQUENCE</scope>
    <source>
        <strain evidence="6">NRRL B-8018</strain>
    </source>
</reference>
<keyword evidence="7" id="KW-1185">Reference proteome</keyword>
<dbReference type="PROSITE" id="PS50977">
    <property type="entry name" value="HTH_TETR_2"/>
    <property type="match status" value="1"/>
</dbReference>
<dbReference type="PANTHER" id="PTHR30055:SF234">
    <property type="entry name" value="HTH-TYPE TRANSCRIPTIONAL REGULATOR BETI"/>
    <property type="match status" value="1"/>
</dbReference>
<accession>A0A9Q9IDX7</accession>
<dbReference type="KEGG" id="daur:Daura_32295"/>
<dbReference type="InterPro" id="IPR001647">
    <property type="entry name" value="HTH_TetR"/>
</dbReference>
<feature type="DNA-binding region" description="H-T-H motif" evidence="4">
    <location>
        <begin position="32"/>
        <end position="51"/>
    </location>
</feature>
<dbReference type="GO" id="GO:0000976">
    <property type="term" value="F:transcription cis-regulatory region binding"/>
    <property type="evidence" value="ECO:0007669"/>
    <property type="project" value="TreeGrafter"/>
</dbReference>
<evidence type="ECO:0000313" key="7">
    <source>
        <dbReference type="Proteomes" id="UP001058003"/>
    </source>
</evidence>
<keyword evidence="1" id="KW-0805">Transcription regulation</keyword>
<evidence type="ECO:0000256" key="3">
    <source>
        <dbReference type="ARBA" id="ARBA00023163"/>
    </source>
</evidence>